<evidence type="ECO:0000313" key="9">
    <source>
        <dbReference type="Proteomes" id="UP001418222"/>
    </source>
</evidence>
<accession>A0AAP0BB85</accession>
<keyword evidence="9" id="KW-1185">Reference proteome</keyword>
<proteinExistence type="inferred from homology"/>
<evidence type="ECO:0000313" key="8">
    <source>
        <dbReference type="EMBL" id="KAK8935079.1"/>
    </source>
</evidence>
<name>A0AAP0BB85_9ASPA</name>
<comment type="similarity">
    <text evidence="3 7">Belongs to the PRA1 family.</text>
</comment>
<dbReference type="Proteomes" id="UP001418222">
    <property type="component" value="Unassembled WGS sequence"/>
</dbReference>
<dbReference type="PANTHER" id="PTHR19317">
    <property type="entry name" value="PRENYLATED RAB ACCEPTOR 1-RELATED"/>
    <property type="match status" value="1"/>
</dbReference>
<evidence type="ECO:0000256" key="6">
    <source>
        <dbReference type="ARBA" id="ARBA00023136"/>
    </source>
</evidence>
<dbReference type="PANTHER" id="PTHR19317:SF2">
    <property type="entry name" value="PRA1 FAMILY PROTEIN F2"/>
    <property type="match status" value="1"/>
</dbReference>
<evidence type="ECO:0000256" key="3">
    <source>
        <dbReference type="ARBA" id="ARBA00006483"/>
    </source>
</evidence>
<organism evidence="8 9">
    <name type="scientific">Platanthera zijinensis</name>
    <dbReference type="NCBI Taxonomy" id="2320716"/>
    <lineage>
        <taxon>Eukaryota</taxon>
        <taxon>Viridiplantae</taxon>
        <taxon>Streptophyta</taxon>
        <taxon>Embryophyta</taxon>
        <taxon>Tracheophyta</taxon>
        <taxon>Spermatophyta</taxon>
        <taxon>Magnoliopsida</taxon>
        <taxon>Liliopsida</taxon>
        <taxon>Asparagales</taxon>
        <taxon>Orchidaceae</taxon>
        <taxon>Orchidoideae</taxon>
        <taxon>Orchideae</taxon>
        <taxon>Orchidinae</taxon>
        <taxon>Platanthera</taxon>
    </lineage>
</organism>
<feature type="transmembrane region" description="Helical" evidence="7">
    <location>
        <begin position="62"/>
        <end position="79"/>
    </location>
</feature>
<keyword evidence="4 7" id="KW-0812">Transmembrane</keyword>
<comment type="caution">
    <text evidence="8">The sequence shown here is derived from an EMBL/GenBank/DDBJ whole genome shotgun (WGS) entry which is preliminary data.</text>
</comment>
<evidence type="ECO:0000256" key="7">
    <source>
        <dbReference type="RuleBase" id="RU363107"/>
    </source>
</evidence>
<keyword evidence="7" id="KW-0813">Transport</keyword>
<dbReference type="GO" id="GO:0016192">
    <property type="term" value="P:vesicle-mediated transport"/>
    <property type="evidence" value="ECO:0007669"/>
    <property type="project" value="UniProtKB-ARBA"/>
</dbReference>
<comment type="function">
    <text evidence="1 7">May be involved in both secretory and endocytic intracellular trafficking in the endosomal/prevacuolar compartments.</text>
</comment>
<dbReference type="GO" id="GO:0005783">
    <property type="term" value="C:endoplasmic reticulum"/>
    <property type="evidence" value="ECO:0007669"/>
    <property type="project" value="TreeGrafter"/>
</dbReference>
<comment type="caution">
    <text evidence="7">Lacks conserved residue(s) required for the propagation of feature annotation.</text>
</comment>
<dbReference type="InterPro" id="IPR004895">
    <property type="entry name" value="Prenylated_rab_accept_PRA1"/>
</dbReference>
<dbReference type="GO" id="GO:0016020">
    <property type="term" value="C:membrane"/>
    <property type="evidence" value="ECO:0007669"/>
    <property type="project" value="UniProtKB-SubCell"/>
</dbReference>
<sequence>MTTYGTIPPPSLSPSPPGFISGAKQRGLSALATRRPWIQMAHAFSLPPTLDEAYLRIRTNSAYFTMNYAIIVFLLAFLILLRTPISLTVFVSSLAAWLLYFLRDRPVVFGGRTFDDSSVLAGLSFSTVLLWFLADATANIVASVVSGVFVVMVHAVFRNTDDLAVDEEAAGAGRWHAVVGKSSSSRPLPSPAL</sequence>
<evidence type="ECO:0000256" key="5">
    <source>
        <dbReference type="ARBA" id="ARBA00022989"/>
    </source>
</evidence>
<dbReference type="Pfam" id="PF03208">
    <property type="entry name" value="PRA1"/>
    <property type="match status" value="1"/>
</dbReference>
<evidence type="ECO:0000256" key="2">
    <source>
        <dbReference type="ARBA" id="ARBA00004141"/>
    </source>
</evidence>
<dbReference type="GO" id="GO:0005794">
    <property type="term" value="C:Golgi apparatus"/>
    <property type="evidence" value="ECO:0007669"/>
    <property type="project" value="TreeGrafter"/>
</dbReference>
<dbReference type="AlphaFoldDB" id="A0AAP0BB85"/>
<keyword evidence="6 7" id="KW-0472">Membrane</keyword>
<comment type="subcellular location">
    <subcellularLocation>
        <location evidence="2 7">Membrane</location>
        <topology evidence="2 7">Multi-pass membrane protein</topology>
    </subcellularLocation>
</comment>
<protein>
    <recommendedName>
        <fullName evidence="7">PRA1 family protein</fullName>
    </recommendedName>
</protein>
<reference evidence="8 9" key="1">
    <citation type="journal article" date="2022" name="Nat. Plants">
        <title>Genomes of leafy and leafless Platanthera orchids illuminate the evolution of mycoheterotrophy.</title>
        <authorList>
            <person name="Li M.H."/>
            <person name="Liu K.W."/>
            <person name="Li Z."/>
            <person name="Lu H.C."/>
            <person name="Ye Q.L."/>
            <person name="Zhang D."/>
            <person name="Wang J.Y."/>
            <person name="Li Y.F."/>
            <person name="Zhong Z.M."/>
            <person name="Liu X."/>
            <person name="Yu X."/>
            <person name="Liu D.K."/>
            <person name="Tu X.D."/>
            <person name="Liu B."/>
            <person name="Hao Y."/>
            <person name="Liao X.Y."/>
            <person name="Jiang Y.T."/>
            <person name="Sun W.H."/>
            <person name="Chen J."/>
            <person name="Chen Y.Q."/>
            <person name="Ai Y."/>
            <person name="Zhai J.W."/>
            <person name="Wu S.S."/>
            <person name="Zhou Z."/>
            <person name="Hsiao Y.Y."/>
            <person name="Wu W.L."/>
            <person name="Chen Y.Y."/>
            <person name="Lin Y.F."/>
            <person name="Hsu J.L."/>
            <person name="Li C.Y."/>
            <person name="Wang Z.W."/>
            <person name="Zhao X."/>
            <person name="Zhong W.Y."/>
            <person name="Ma X.K."/>
            <person name="Ma L."/>
            <person name="Huang J."/>
            <person name="Chen G.Z."/>
            <person name="Huang M.Z."/>
            <person name="Huang L."/>
            <person name="Peng D.H."/>
            <person name="Luo Y.B."/>
            <person name="Zou S.Q."/>
            <person name="Chen S.P."/>
            <person name="Lan S."/>
            <person name="Tsai W.C."/>
            <person name="Van de Peer Y."/>
            <person name="Liu Z.J."/>
        </authorList>
    </citation>
    <scope>NUCLEOTIDE SEQUENCE [LARGE SCALE GENOMIC DNA]</scope>
    <source>
        <strain evidence="8">Lor287</strain>
    </source>
</reference>
<dbReference type="EMBL" id="JBBWWQ010000011">
    <property type="protein sequence ID" value="KAK8935079.1"/>
    <property type="molecule type" value="Genomic_DNA"/>
</dbReference>
<keyword evidence="5 7" id="KW-1133">Transmembrane helix</keyword>
<evidence type="ECO:0000256" key="1">
    <source>
        <dbReference type="ARBA" id="ARBA00002501"/>
    </source>
</evidence>
<evidence type="ECO:0000256" key="4">
    <source>
        <dbReference type="ARBA" id="ARBA00022692"/>
    </source>
</evidence>
<gene>
    <name evidence="8" type="primary">PRA1F3</name>
    <name evidence="8" type="ORF">KSP39_PZI013662</name>
</gene>